<keyword evidence="3" id="KW-1133">Transmembrane helix</keyword>
<dbReference type="NCBIfam" id="TIGR00350">
    <property type="entry name" value="lytR_cpsA_psr"/>
    <property type="match status" value="1"/>
</dbReference>
<dbReference type="Proteomes" id="UP000004384">
    <property type="component" value="Unassembled WGS sequence"/>
</dbReference>
<keyword evidence="3" id="KW-0812">Transmembrane</keyword>
<dbReference type="PANTHER" id="PTHR33392">
    <property type="entry name" value="POLYISOPRENYL-TEICHOIC ACID--PEPTIDOGLYCAN TEICHOIC ACID TRANSFERASE TAGU"/>
    <property type="match status" value="1"/>
</dbReference>
<comment type="similarity">
    <text evidence="1">Belongs to the LytR/CpsA/Psr (LCP) family.</text>
</comment>
<evidence type="ECO:0000313" key="6">
    <source>
        <dbReference type="EMBL" id="EET78312.1"/>
    </source>
</evidence>
<dbReference type="Pfam" id="PF03816">
    <property type="entry name" value="LytR_cpsA_psr"/>
    <property type="match status" value="1"/>
</dbReference>
<feature type="transmembrane region" description="Helical" evidence="3">
    <location>
        <begin position="80"/>
        <end position="100"/>
    </location>
</feature>
<proteinExistence type="inferred from homology"/>
<dbReference type="InterPro" id="IPR050922">
    <property type="entry name" value="LytR/CpsA/Psr_CW_biosynth"/>
</dbReference>
<feature type="region of interest" description="Disordered" evidence="2">
    <location>
        <begin position="216"/>
        <end position="239"/>
    </location>
</feature>
<feature type="region of interest" description="Disordered" evidence="2">
    <location>
        <begin position="536"/>
        <end position="589"/>
    </location>
</feature>
<dbReference type="EMBL" id="ACVP01000003">
    <property type="protein sequence ID" value="EET78312.1"/>
    <property type="molecule type" value="Genomic_DNA"/>
</dbReference>
<reference evidence="6 7" key="1">
    <citation type="submission" date="2009-06" db="EMBL/GenBank/DDBJ databases">
        <authorList>
            <person name="Dodson R."/>
            <person name="Sebastian Y."/>
            <person name="Madupu R."/>
            <person name="Durkin A.S."/>
            <person name="Torralba M."/>
            <person name="Methe B."/>
            <person name="Sutton G.G."/>
            <person name="Strausberg R.L."/>
            <person name="Nelson K.E."/>
        </authorList>
    </citation>
    <scope>NUCLEOTIDE SEQUENCE [LARGE SCALE GENOMIC DNA]</scope>
    <source>
        <strain evidence="6 7">SK141</strain>
    </source>
</reference>
<dbReference type="InterPro" id="IPR027381">
    <property type="entry name" value="LytR/CpsA/Psr_C"/>
</dbReference>
<name>C6R6N6_9CORY</name>
<evidence type="ECO:0000256" key="2">
    <source>
        <dbReference type="SAM" id="MobiDB-lite"/>
    </source>
</evidence>
<feature type="domain" description="Cell envelope-related transcriptional attenuator" evidence="4">
    <location>
        <begin position="165"/>
        <end position="345"/>
    </location>
</feature>
<feature type="region of interest" description="Disordered" evidence="2">
    <location>
        <begin position="1"/>
        <end position="20"/>
    </location>
</feature>
<dbReference type="AlphaFoldDB" id="C6R6N6"/>
<feature type="domain" description="LytR/CpsA/Psr regulator C-terminal" evidence="5">
    <location>
        <begin position="455"/>
        <end position="540"/>
    </location>
</feature>
<feature type="region of interest" description="Disordered" evidence="2">
    <location>
        <begin position="429"/>
        <end position="450"/>
    </location>
</feature>
<gene>
    <name evidence="6" type="ORF">CORTU0001_1172</name>
</gene>
<dbReference type="InterPro" id="IPR004474">
    <property type="entry name" value="LytR_CpsA_psr"/>
</dbReference>
<dbReference type="PANTHER" id="PTHR33392:SF6">
    <property type="entry name" value="POLYISOPRENYL-TEICHOIC ACID--PEPTIDOGLYCAN TEICHOIC ACID TRANSFERASE TAGU"/>
    <property type="match status" value="1"/>
</dbReference>
<organism evidence="6 7">
    <name type="scientific">Corynebacterium tuberculostearicum SK141</name>
    <dbReference type="NCBI Taxonomy" id="553206"/>
    <lineage>
        <taxon>Bacteria</taxon>
        <taxon>Bacillati</taxon>
        <taxon>Actinomycetota</taxon>
        <taxon>Actinomycetes</taxon>
        <taxon>Mycobacteriales</taxon>
        <taxon>Corynebacteriaceae</taxon>
        <taxon>Corynebacterium</taxon>
    </lineage>
</organism>
<dbReference type="Gene3D" id="3.30.70.2390">
    <property type="match status" value="1"/>
</dbReference>
<evidence type="ECO:0000259" key="4">
    <source>
        <dbReference type="Pfam" id="PF03816"/>
    </source>
</evidence>
<feature type="region of interest" description="Disordered" evidence="2">
    <location>
        <begin position="38"/>
        <end position="66"/>
    </location>
</feature>
<evidence type="ECO:0000313" key="7">
    <source>
        <dbReference type="Proteomes" id="UP000004384"/>
    </source>
</evidence>
<accession>C6R6N6</accession>
<keyword evidence="3" id="KW-0472">Membrane</keyword>
<protein>
    <submittedName>
        <fullName evidence="6">Cell envelope-like function transcriptional attenuator common domain protein</fullName>
    </submittedName>
</protein>
<sequence>MAPSLVTGAPRTGQEHCPNTRNRTRITNFWLFCPKLSPDPHQSRKPPLVTSENTRRARTIQPAPSAASALKQKGSTAIKAIVALVSALILVVSGVGYATVGRLDNGMSSATDLSLDGQGLSGDSLDGAVDILLVGKDSRTDAKGDPLSEKELADLHAGVADGEENTDTMMLIRVPEDGSRATAVSIPRDTYVKDPDYGNMKMNAVFASHKNAKVEELEQENAEAEAKGKKKPHSDKDIEKQGVEAGREGLLAMVRTLTGVSIDHYAEVGLLGFTLLTDAVDGVDVCLNDDVDDDMSGAKFSKGKQTLDGAKALAFVRQRYNLPRGDLDRIVRQQAFMASLVNKILDNDTLANPSKLSKIAKAVERSVVIDDGWDIMGFVTQLAGLAGGNVTFTTIPVTSIDGQGDYGESIVTIDAAEVHRFMDDLAKTHDEATDESKAEDKDKQDKADKDVDPNINIHVLNAGNIDGLASGIGSWLEGKGYTVERSANAQPGIYSESQVVAADPTSEDAKALAKKLGGLPVAENPQLDDDTLIVVATDDYQGPSDKEASDEQPEEDTSSQPVGTPGNDFGTAKVSPEIDAGGDGPRCVN</sequence>
<evidence type="ECO:0000256" key="1">
    <source>
        <dbReference type="ARBA" id="ARBA00006068"/>
    </source>
</evidence>
<comment type="caution">
    <text evidence="6">The sequence shown here is derived from an EMBL/GenBank/DDBJ whole genome shotgun (WGS) entry which is preliminary data.</text>
</comment>
<evidence type="ECO:0000256" key="3">
    <source>
        <dbReference type="SAM" id="Phobius"/>
    </source>
</evidence>
<dbReference type="Pfam" id="PF13399">
    <property type="entry name" value="LytR_C"/>
    <property type="match status" value="1"/>
</dbReference>
<dbReference type="Gene3D" id="3.40.630.190">
    <property type="entry name" value="LCP protein"/>
    <property type="match status" value="1"/>
</dbReference>
<evidence type="ECO:0000259" key="5">
    <source>
        <dbReference type="Pfam" id="PF13399"/>
    </source>
</evidence>